<evidence type="ECO:0000256" key="3">
    <source>
        <dbReference type="ARBA" id="ARBA00022679"/>
    </source>
</evidence>
<evidence type="ECO:0000256" key="2">
    <source>
        <dbReference type="ARBA" id="ARBA00008124"/>
    </source>
</evidence>
<evidence type="ECO:0000256" key="5">
    <source>
        <dbReference type="ARBA" id="ARBA00022968"/>
    </source>
</evidence>
<evidence type="ECO:0000313" key="10">
    <source>
        <dbReference type="EMBL" id="CAH3156290.1"/>
    </source>
</evidence>
<keyword evidence="5" id="KW-0735">Signal-anchor</keyword>
<evidence type="ECO:0000256" key="6">
    <source>
        <dbReference type="ARBA" id="ARBA00022989"/>
    </source>
</evidence>
<keyword evidence="11" id="KW-1185">Reference proteome</keyword>
<keyword evidence="3" id="KW-0808">Transferase</keyword>
<keyword evidence="7" id="KW-0333">Golgi apparatus</keyword>
<dbReference type="InterPro" id="IPR009729">
    <property type="entry name" value="Gal-3-0_sulfotransfrase"/>
</dbReference>
<sequence length="383" mass="45553">LFSNSSCRHRNDLHVTSRGLPSHHIMFLKTHKTGSSTFINILFRYGDRRNLTFVLGAYHLKWPQRFRISSAVPIHRQPNILCSHTRFNKKSLNWLFPPETSKYVTILRNPVDNFESTFNYYHLGTQFGLGTDPVVSLEKFLERPSSYYYTSGKFVVKSFSSRNPMMFDLGLSLRCFQNYTAVTDYINFLNKEFDLVMIMDYFDESLVLLKRLLGWEIEDILYVKVNERLDKEKAFHLSDRVQENIKRWNKADVLLFNYFNATFWGKVEMEGSGFYEDLSAFRKRRLKLEQLCFTSYGTEMQRIWRRKFTKGYSIRNDLNSSFKYVCNHLIKREDSYLDALRKKRWDELASEVEEQTKIDDLTSWDEAKDLQYVPVETIHGKTR</sequence>
<comment type="similarity">
    <text evidence="2">Belongs to the galactose-3-O-sulfotransferase family.</text>
</comment>
<evidence type="ECO:0000256" key="7">
    <source>
        <dbReference type="ARBA" id="ARBA00023034"/>
    </source>
</evidence>
<dbReference type="EMBL" id="CALNXI010001118">
    <property type="protein sequence ID" value="CAH3156290.1"/>
    <property type="molecule type" value="Genomic_DNA"/>
</dbReference>
<proteinExistence type="inferred from homology"/>
<evidence type="ECO:0000256" key="8">
    <source>
        <dbReference type="ARBA" id="ARBA00023136"/>
    </source>
</evidence>
<keyword evidence="9" id="KW-0325">Glycoprotein</keyword>
<dbReference type="SUPFAM" id="SSF52540">
    <property type="entry name" value="P-loop containing nucleoside triphosphate hydrolases"/>
    <property type="match status" value="1"/>
</dbReference>
<keyword evidence="8" id="KW-0472">Membrane</keyword>
<keyword evidence="4" id="KW-0812">Transmembrane</keyword>
<evidence type="ECO:0000256" key="4">
    <source>
        <dbReference type="ARBA" id="ARBA00022692"/>
    </source>
</evidence>
<dbReference type="Gene3D" id="3.40.50.300">
    <property type="entry name" value="P-loop containing nucleotide triphosphate hydrolases"/>
    <property type="match status" value="1"/>
</dbReference>
<dbReference type="PANTHER" id="PTHR14647:SF87">
    <property type="entry name" value="PUTATIVE-RELATED"/>
    <property type="match status" value="1"/>
</dbReference>
<evidence type="ECO:0008006" key="12">
    <source>
        <dbReference type="Google" id="ProtNLM"/>
    </source>
</evidence>
<dbReference type="InterPro" id="IPR027417">
    <property type="entry name" value="P-loop_NTPase"/>
</dbReference>
<comment type="subcellular location">
    <subcellularLocation>
        <location evidence="1">Golgi apparatus membrane</location>
        <topology evidence="1">Single-pass type II membrane protein</topology>
    </subcellularLocation>
</comment>
<dbReference type="PANTHER" id="PTHR14647">
    <property type="entry name" value="GALACTOSE-3-O-SULFOTRANSFERASE"/>
    <property type="match status" value="1"/>
</dbReference>
<dbReference type="Pfam" id="PF06990">
    <property type="entry name" value="Gal-3-0_sulfotr"/>
    <property type="match status" value="1"/>
</dbReference>
<dbReference type="Proteomes" id="UP001159427">
    <property type="component" value="Unassembled WGS sequence"/>
</dbReference>
<evidence type="ECO:0000256" key="9">
    <source>
        <dbReference type="ARBA" id="ARBA00023180"/>
    </source>
</evidence>
<evidence type="ECO:0000313" key="11">
    <source>
        <dbReference type="Proteomes" id="UP001159427"/>
    </source>
</evidence>
<accession>A0ABN8Q7M6</accession>
<protein>
    <recommendedName>
        <fullName evidence="12">Galactosylceramide sulfotransferase</fullName>
    </recommendedName>
</protein>
<feature type="non-terminal residue" evidence="10">
    <location>
        <position position="1"/>
    </location>
</feature>
<evidence type="ECO:0000256" key="1">
    <source>
        <dbReference type="ARBA" id="ARBA00004323"/>
    </source>
</evidence>
<gene>
    <name evidence="10" type="ORF">PEVE_00002120</name>
</gene>
<keyword evidence="6" id="KW-1133">Transmembrane helix</keyword>
<name>A0ABN8Q7M6_9CNID</name>
<organism evidence="10 11">
    <name type="scientific">Porites evermanni</name>
    <dbReference type="NCBI Taxonomy" id="104178"/>
    <lineage>
        <taxon>Eukaryota</taxon>
        <taxon>Metazoa</taxon>
        <taxon>Cnidaria</taxon>
        <taxon>Anthozoa</taxon>
        <taxon>Hexacorallia</taxon>
        <taxon>Scleractinia</taxon>
        <taxon>Fungiina</taxon>
        <taxon>Poritidae</taxon>
        <taxon>Porites</taxon>
    </lineage>
</organism>
<comment type="caution">
    <text evidence="10">The sequence shown here is derived from an EMBL/GenBank/DDBJ whole genome shotgun (WGS) entry which is preliminary data.</text>
</comment>
<reference evidence="10 11" key="1">
    <citation type="submission" date="2022-05" db="EMBL/GenBank/DDBJ databases">
        <authorList>
            <consortium name="Genoscope - CEA"/>
            <person name="William W."/>
        </authorList>
    </citation>
    <scope>NUCLEOTIDE SEQUENCE [LARGE SCALE GENOMIC DNA]</scope>
</reference>